<dbReference type="PANTHER" id="PTHR47602">
    <property type="entry name" value="F-BOX PROTEIN SKIP22"/>
    <property type="match status" value="1"/>
</dbReference>
<dbReference type="InterPro" id="IPR001810">
    <property type="entry name" value="F-box_dom"/>
</dbReference>
<dbReference type="CDD" id="cd22165">
    <property type="entry name" value="F-box_AtSKIP22-like"/>
    <property type="match status" value="1"/>
</dbReference>
<evidence type="ECO:0000313" key="3">
    <source>
        <dbReference type="Proteomes" id="UP001314170"/>
    </source>
</evidence>
<protein>
    <recommendedName>
        <fullName evidence="1">F-box domain-containing protein</fullName>
    </recommendedName>
</protein>
<dbReference type="Gene3D" id="1.20.1280.50">
    <property type="match status" value="1"/>
</dbReference>
<dbReference type="EMBL" id="CAWUPB010001156">
    <property type="protein sequence ID" value="CAK7338916.1"/>
    <property type="molecule type" value="Genomic_DNA"/>
</dbReference>
<proteinExistence type="predicted"/>
<name>A0AAV1RT48_9ROSI</name>
<sequence>MDKDMACERFSPPSILRSVLGDESDILDLLIIAVHETFLKSGLVGFDSVSGTRVNGLQFPEEWPSSATPLSVSYTLPEVLDKEDVSESIVLNIRRVINGCVVVSGSLIENRSKLYLTLDQNRFAPVLDLLRRNCLDEDKMREVYNLWKTVKDQLVLPLSIQLSEKTGATLPPCFMRLSSYLKRKILELLPATDVARMACVSSEMQILCSNGDLWKQRYAEEFGYASETQSCGNWKNRLVGIGRLRTIIRRRRQDQSRTCRISSTREAVSLANSDMACERFSPPPILRSVLGDESDVLDLLIIAVHEAFLNSGLVGFDSVSATRVNGLQFPGERPSSATPLSVSYTLPEVLDKENVSESIFLNIRSLINGCVVVSGSLAESRSKLYLTLDQNRFAPVLDLLRRNCLD</sequence>
<dbReference type="AlphaFoldDB" id="A0AAV1RT48"/>
<organism evidence="2 3">
    <name type="scientific">Dovyalis caffra</name>
    <dbReference type="NCBI Taxonomy" id="77055"/>
    <lineage>
        <taxon>Eukaryota</taxon>
        <taxon>Viridiplantae</taxon>
        <taxon>Streptophyta</taxon>
        <taxon>Embryophyta</taxon>
        <taxon>Tracheophyta</taxon>
        <taxon>Spermatophyta</taxon>
        <taxon>Magnoliopsida</taxon>
        <taxon>eudicotyledons</taxon>
        <taxon>Gunneridae</taxon>
        <taxon>Pentapetalae</taxon>
        <taxon>rosids</taxon>
        <taxon>fabids</taxon>
        <taxon>Malpighiales</taxon>
        <taxon>Salicaceae</taxon>
        <taxon>Flacourtieae</taxon>
        <taxon>Dovyalis</taxon>
    </lineage>
</organism>
<dbReference type="Proteomes" id="UP001314170">
    <property type="component" value="Unassembled WGS sequence"/>
</dbReference>
<dbReference type="SUPFAM" id="SSF81383">
    <property type="entry name" value="F-box domain"/>
    <property type="match status" value="1"/>
</dbReference>
<gene>
    <name evidence="2" type="ORF">DCAF_LOCUS13964</name>
</gene>
<dbReference type="PANTHER" id="PTHR47602:SF2">
    <property type="entry name" value="F-BOX PROTEIN SKIP22"/>
    <property type="match status" value="1"/>
</dbReference>
<keyword evidence="3" id="KW-1185">Reference proteome</keyword>
<dbReference type="Gene3D" id="3.40.1000.30">
    <property type="match status" value="1"/>
</dbReference>
<dbReference type="InterPro" id="IPR036047">
    <property type="entry name" value="F-box-like_dom_sf"/>
</dbReference>
<evidence type="ECO:0000259" key="1">
    <source>
        <dbReference type="Pfam" id="PF00646"/>
    </source>
</evidence>
<reference evidence="2 3" key="1">
    <citation type="submission" date="2024-01" db="EMBL/GenBank/DDBJ databases">
        <authorList>
            <person name="Waweru B."/>
        </authorList>
    </citation>
    <scope>NUCLEOTIDE SEQUENCE [LARGE SCALE GENOMIC DNA]</scope>
</reference>
<comment type="caution">
    <text evidence="2">The sequence shown here is derived from an EMBL/GenBank/DDBJ whole genome shotgun (WGS) entry which is preliminary data.</text>
</comment>
<dbReference type="Pfam" id="PF00646">
    <property type="entry name" value="F-box"/>
    <property type="match status" value="1"/>
</dbReference>
<evidence type="ECO:0000313" key="2">
    <source>
        <dbReference type="EMBL" id="CAK7338916.1"/>
    </source>
</evidence>
<feature type="domain" description="F-box" evidence="1">
    <location>
        <begin position="176"/>
        <end position="215"/>
    </location>
</feature>
<accession>A0AAV1RT48</accession>